<evidence type="ECO:0000313" key="2">
    <source>
        <dbReference type="EnsemblPlants" id="AET4Gv20201800.1"/>
    </source>
</evidence>
<reference evidence="3" key="1">
    <citation type="journal article" date="2014" name="Science">
        <title>Ancient hybridizations among the ancestral genomes of bread wheat.</title>
        <authorList>
            <consortium name="International Wheat Genome Sequencing Consortium,"/>
            <person name="Marcussen T."/>
            <person name="Sandve S.R."/>
            <person name="Heier L."/>
            <person name="Spannagl M."/>
            <person name="Pfeifer M."/>
            <person name="Jakobsen K.S."/>
            <person name="Wulff B.B."/>
            <person name="Steuernagel B."/>
            <person name="Mayer K.F."/>
            <person name="Olsen O.A."/>
        </authorList>
    </citation>
    <scope>NUCLEOTIDE SEQUENCE [LARGE SCALE GENOMIC DNA]</scope>
    <source>
        <strain evidence="3">cv. AL8/78</strain>
    </source>
</reference>
<dbReference type="PANTHER" id="PTHR22930">
    <property type="match status" value="1"/>
</dbReference>
<protein>
    <recommendedName>
        <fullName evidence="1">DUF8040 domain-containing protein</fullName>
    </recommendedName>
</protein>
<dbReference type="Gramene" id="AET4Gv20201800.1">
    <property type="protein sequence ID" value="AET4Gv20201800.1"/>
    <property type="gene ID" value="AET4Gv20201800"/>
</dbReference>
<accession>A0A453HIW1</accession>
<dbReference type="InterPro" id="IPR058353">
    <property type="entry name" value="DUF8040"/>
</dbReference>
<feature type="domain" description="DUF8040" evidence="1">
    <location>
        <begin position="1"/>
        <end position="72"/>
    </location>
</feature>
<evidence type="ECO:0000313" key="3">
    <source>
        <dbReference type="Proteomes" id="UP000015105"/>
    </source>
</evidence>
<reference evidence="3" key="2">
    <citation type="journal article" date="2017" name="Nat. Plants">
        <title>The Aegilops tauschii genome reveals multiple impacts of transposons.</title>
        <authorList>
            <person name="Zhao G."/>
            <person name="Zou C."/>
            <person name="Li K."/>
            <person name="Wang K."/>
            <person name="Li T."/>
            <person name="Gao L."/>
            <person name="Zhang X."/>
            <person name="Wang H."/>
            <person name="Yang Z."/>
            <person name="Liu X."/>
            <person name="Jiang W."/>
            <person name="Mao L."/>
            <person name="Kong X."/>
            <person name="Jiao Y."/>
            <person name="Jia J."/>
        </authorList>
    </citation>
    <scope>NUCLEOTIDE SEQUENCE [LARGE SCALE GENOMIC DNA]</scope>
    <source>
        <strain evidence="3">cv. AL8/78</strain>
    </source>
</reference>
<dbReference type="AlphaFoldDB" id="A0A453HIW1"/>
<evidence type="ECO:0000259" key="1">
    <source>
        <dbReference type="Pfam" id="PF26138"/>
    </source>
</evidence>
<dbReference type="Pfam" id="PF26138">
    <property type="entry name" value="DUF8040"/>
    <property type="match status" value="1"/>
</dbReference>
<dbReference type="Proteomes" id="UP000015105">
    <property type="component" value="Chromosome 4D"/>
</dbReference>
<proteinExistence type="predicted"/>
<keyword evidence="3" id="KW-1185">Reference proteome</keyword>
<reference evidence="2" key="5">
    <citation type="journal article" date="2021" name="G3 (Bethesda)">
        <title>Aegilops tauschii genome assembly Aet v5.0 features greater sequence contiguity and improved annotation.</title>
        <authorList>
            <person name="Wang L."/>
            <person name="Zhu T."/>
            <person name="Rodriguez J.C."/>
            <person name="Deal K.R."/>
            <person name="Dubcovsky J."/>
            <person name="McGuire P.E."/>
            <person name="Lux T."/>
            <person name="Spannagl M."/>
            <person name="Mayer K.F.X."/>
            <person name="Baldrich P."/>
            <person name="Meyers B.C."/>
            <person name="Huo N."/>
            <person name="Gu Y.Q."/>
            <person name="Zhou H."/>
            <person name="Devos K.M."/>
            <person name="Bennetzen J.L."/>
            <person name="Unver T."/>
            <person name="Budak H."/>
            <person name="Gulick P.J."/>
            <person name="Galiba G."/>
            <person name="Kalapos B."/>
            <person name="Nelson D.R."/>
            <person name="Li P."/>
            <person name="You F.M."/>
            <person name="Luo M.C."/>
            <person name="Dvorak J."/>
        </authorList>
    </citation>
    <scope>NUCLEOTIDE SEQUENCE [LARGE SCALE GENOMIC DNA]</scope>
    <source>
        <strain evidence="2">cv. AL8/78</strain>
    </source>
</reference>
<dbReference type="PANTHER" id="PTHR22930:SF280">
    <property type="entry name" value="OS11G0202600 PROTEIN"/>
    <property type="match status" value="1"/>
</dbReference>
<sequence length="140" mass="16027">MFRMYKPCFDRLHRTLVHTYGLKGTRNMSSEEALGMFLWTVGGPQSVSQVENRFKRSTEVIHRKLNEALKCLNDMAIDIIRPSDPEFRVVHDRLRDARFAPHFDGCVGAIDGSHIPVIVPNDEIVNHVGRRPNTEYHGSV</sequence>
<reference evidence="2" key="4">
    <citation type="submission" date="2019-03" db="UniProtKB">
        <authorList>
            <consortium name="EnsemblPlants"/>
        </authorList>
    </citation>
    <scope>IDENTIFICATION</scope>
</reference>
<dbReference type="EnsemblPlants" id="AET4Gv20201800.1">
    <property type="protein sequence ID" value="AET4Gv20201800.1"/>
    <property type="gene ID" value="AET4Gv20201800"/>
</dbReference>
<reference evidence="2" key="3">
    <citation type="journal article" date="2017" name="Nature">
        <title>Genome sequence of the progenitor of the wheat D genome Aegilops tauschii.</title>
        <authorList>
            <person name="Luo M.C."/>
            <person name="Gu Y.Q."/>
            <person name="Puiu D."/>
            <person name="Wang H."/>
            <person name="Twardziok S.O."/>
            <person name="Deal K.R."/>
            <person name="Huo N."/>
            <person name="Zhu T."/>
            <person name="Wang L."/>
            <person name="Wang Y."/>
            <person name="McGuire P.E."/>
            <person name="Liu S."/>
            <person name="Long H."/>
            <person name="Ramasamy R.K."/>
            <person name="Rodriguez J.C."/>
            <person name="Van S.L."/>
            <person name="Yuan L."/>
            <person name="Wang Z."/>
            <person name="Xia Z."/>
            <person name="Xiao L."/>
            <person name="Anderson O.D."/>
            <person name="Ouyang S."/>
            <person name="Liang Y."/>
            <person name="Zimin A.V."/>
            <person name="Pertea G."/>
            <person name="Qi P."/>
            <person name="Bennetzen J.L."/>
            <person name="Dai X."/>
            <person name="Dawson M.W."/>
            <person name="Muller H.G."/>
            <person name="Kugler K."/>
            <person name="Rivarola-Duarte L."/>
            <person name="Spannagl M."/>
            <person name="Mayer K.F.X."/>
            <person name="Lu F.H."/>
            <person name="Bevan M.W."/>
            <person name="Leroy P."/>
            <person name="Li P."/>
            <person name="You F.M."/>
            <person name="Sun Q."/>
            <person name="Liu Z."/>
            <person name="Lyons E."/>
            <person name="Wicker T."/>
            <person name="Salzberg S.L."/>
            <person name="Devos K.M."/>
            <person name="Dvorak J."/>
        </authorList>
    </citation>
    <scope>NUCLEOTIDE SEQUENCE [LARGE SCALE GENOMIC DNA]</scope>
    <source>
        <strain evidence="2">cv. AL8/78</strain>
    </source>
</reference>
<dbReference type="InterPro" id="IPR045249">
    <property type="entry name" value="HARBI1-like"/>
</dbReference>
<name>A0A453HIW1_AEGTS</name>
<organism evidence="2 3">
    <name type="scientific">Aegilops tauschii subsp. strangulata</name>
    <name type="common">Goatgrass</name>
    <dbReference type="NCBI Taxonomy" id="200361"/>
    <lineage>
        <taxon>Eukaryota</taxon>
        <taxon>Viridiplantae</taxon>
        <taxon>Streptophyta</taxon>
        <taxon>Embryophyta</taxon>
        <taxon>Tracheophyta</taxon>
        <taxon>Spermatophyta</taxon>
        <taxon>Magnoliopsida</taxon>
        <taxon>Liliopsida</taxon>
        <taxon>Poales</taxon>
        <taxon>Poaceae</taxon>
        <taxon>BOP clade</taxon>
        <taxon>Pooideae</taxon>
        <taxon>Triticodae</taxon>
        <taxon>Triticeae</taxon>
        <taxon>Triticinae</taxon>
        <taxon>Aegilops</taxon>
    </lineage>
</organism>